<reference evidence="4 5" key="1">
    <citation type="submission" date="2016-10" db="EMBL/GenBank/DDBJ databases">
        <authorList>
            <person name="Varghese N."/>
            <person name="Submissions S."/>
        </authorList>
    </citation>
    <scope>NUCLEOTIDE SEQUENCE [LARGE SCALE GENOMIC DNA]</scope>
    <source>
        <strain evidence="4 5">CIP 109853</strain>
    </source>
</reference>
<feature type="domain" description="J" evidence="3">
    <location>
        <begin position="3"/>
        <end position="65"/>
    </location>
</feature>
<keyword evidence="2" id="KW-1133">Transmembrane helix</keyword>
<dbReference type="InterPro" id="IPR036869">
    <property type="entry name" value="J_dom_sf"/>
</dbReference>
<dbReference type="Gene3D" id="1.10.287.110">
    <property type="entry name" value="DnaJ domain"/>
    <property type="match status" value="1"/>
</dbReference>
<feature type="transmembrane region" description="Helical" evidence="2">
    <location>
        <begin position="387"/>
        <end position="409"/>
    </location>
</feature>
<organism evidence="4 5">
    <name type="scientific">Pseudomonas cuatrocienegasensis</name>
    <dbReference type="NCBI Taxonomy" id="543360"/>
    <lineage>
        <taxon>Bacteria</taxon>
        <taxon>Pseudomonadati</taxon>
        <taxon>Pseudomonadota</taxon>
        <taxon>Gammaproteobacteria</taxon>
        <taxon>Pseudomonadales</taxon>
        <taxon>Pseudomonadaceae</taxon>
        <taxon>Pseudomonas</taxon>
    </lineage>
</organism>
<proteinExistence type="predicted"/>
<feature type="transmembrane region" description="Helical" evidence="2">
    <location>
        <begin position="510"/>
        <end position="528"/>
    </location>
</feature>
<keyword evidence="2" id="KW-0812">Transmembrane</keyword>
<gene>
    <name evidence="4" type="ORF">SAMN05216600_10846</name>
</gene>
<dbReference type="Proteomes" id="UP000198512">
    <property type="component" value="Unassembled WGS sequence"/>
</dbReference>
<keyword evidence="1" id="KW-0143">Chaperone</keyword>
<protein>
    <recommendedName>
        <fullName evidence="3">J domain-containing protein</fullName>
    </recommendedName>
</protein>
<dbReference type="SMART" id="SM00271">
    <property type="entry name" value="DnaJ"/>
    <property type="match status" value="1"/>
</dbReference>
<feature type="transmembrane region" description="Helical" evidence="2">
    <location>
        <begin position="357"/>
        <end position="375"/>
    </location>
</feature>
<evidence type="ECO:0000256" key="2">
    <source>
        <dbReference type="SAM" id="Phobius"/>
    </source>
</evidence>
<evidence type="ECO:0000259" key="3">
    <source>
        <dbReference type="PROSITE" id="PS50076"/>
    </source>
</evidence>
<dbReference type="SUPFAM" id="SSF46565">
    <property type="entry name" value="Chaperone J-domain"/>
    <property type="match status" value="1"/>
</dbReference>
<evidence type="ECO:0000313" key="4">
    <source>
        <dbReference type="EMBL" id="SEQ64720.1"/>
    </source>
</evidence>
<dbReference type="InterPro" id="IPR001623">
    <property type="entry name" value="DnaJ_domain"/>
</dbReference>
<evidence type="ECO:0000313" key="5">
    <source>
        <dbReference type="Proteomes" id="UP000198512"/>
    </source>
</evidence>
<keyword evidence="2" id="KW-0472">Membrane</keyword>
<sequence length="572" mass="64743">MVSPWSLLGLDADADTRSIKRRYAQLLKTHRPDEDAEAFQRLREAYEQALLLAEGNVREPVDPARAPAQHSLSALATRGDETLIQLQPAPVETLEDDRAERLLEQSASLDEALAAAREQGLEPALQRHLLTRCQAPGEDGLAILRWAMVRLQWLTPWQADYLPLVHMNILAMRVFDSALCAWRQQLNAGQERAVLDDVQQLLAEAWLQPFDRRSHAQQELLALLEEGDGWSLIFFDGLCQLLGWDEGQGQIPCDRQRWERLCLRCDGLALRDELRRLLDEARPEYAQARAAWLLFKPLSDAERRKLTDAFEEADWQACESLARRLELQGSSGLLELLGVSYLQQWRAWRPGRGWRQLYPLLWAGISLVLLLLIVLKKDKGVEGFADLAMTLCIVSVLATTLVVMLRFFAKGWNRFARWQTLFDVTLSQWLLPASWARRGTGILVLRHIVPSAVLAGLTFSWAGDLLYAPVFALLTFALCVQFVNVATRDGLPAAWLIVIWRRVAPLGKQILLWLLILTLAFVLSRLLIESKRQEHEATASRPLEVLHEGLDSGDALQQGYENAMKSLQEALA</sequence>
<comment type="caution">
    <text evidence="4">The sequence shown here is derived from an EMBL/GenBank/DDBJ whole genome shotgun (WGS) entry which is preliminary data.</text>
</comment>
<dbReference type="CDD" id="cd06257">
    <property type="entry name" value="DnaJ"/>
    <property type="match status" value="1"/>
</dbReference>
<feature type="transmembrane region" description="Helical" evidence="2">
    <location>
        <begin position="465"/>
        <end position="486"/>
    </location>
</feature>
<dbReference type="PROSITE" id="PS50076">
    <property type="entry name" value="DNAJ_2"/>
    <property type="match status" value="1"/>
</dbReference>
<evidence type="ECO:0000256" key="1">
    <source>
        <dbReference type="ARBA" id="ARBA00023186"/>
    </source>
</evidence>
<keyword evidence="5" id="KW-1185">Reference proteome</keyword>
<accession>A0ABY1BE92</accession>
<name>A0ABY1BE92_9PSED</name>
<dbReference type="EMBL" id="FOFP01000008">
    <property type="protein sequence ID" value="SEQ64720.1"/>
    <property type="molecule type" value="Genomic_DNA"/>
</dbReference>